<evidence type="ECO:0000256" key="1">
    <source>
        <dbReference type="SAM" id="MobiDB-lite"/>
    </source>
</evidence>
<dbReference type="InterPro" id="IPR055936">
    <property type="entry name" value="DUF7514"/>
</dbReference>
<feature type="compositionally biased region" description="Polar residues" evidence="1">
    <location>
        <begin position="611"/>
        <end position="622"/>
    </location>
</feature>
<name>A0A6G1L741_9PEZI</name>
<feature type="compositionally biased region" description="Basic and acidic residues" evidence="1">
    <location>
        <begin position="205"/>
        <end position="225"/>
    </location>
</feature>
<keyword evidence="4" id="KW-1185">Reference proteome</keyword>
<dbReference type="OrthoDB" id="5413703at2759"/>
<evidence type="ECO:0000313" key="4">
    <source>
        <dbReference type="Proteomes" id="UP000799436"/>
    </source>
</evidence>
<feature type="compositionally biased region" description="Polar residues" evidence="1">
    <location>
        <begin position="147"/>
        <end position="157"/>
    </location>
</feature>
<dbReference type="PANTHER" id="PTHR39611:SF1">
    <property type="entry name" value="HYDROXYPROLINE-RICH GLYCOPROTEIN DZ-HRGP"/>
    <property type="match status" value="1"/>
</dbReference>
<dbReference type="EMBL" id="ML995842">
    <property type="protein sequence ID" value="KAF2768665.1"/>
    <property type="molecule type" value="Genomic_DNA"/>
</dbReference>
<dbReference type="PANTHER" id="PTHR39611">
    <property type="entry name" value="HYDROXYPROLINE-RICH GLYCOPROTEIN DZ-HRGP-RELATED"/>
    <property type="match status" value="1"/>
</dbReference>
<feature type="region of interest" description="Disordered" evidence="1">
    <location>
        <begin position="1"/>
        <end position="22"/>
    </location>
</feature>
<feature type="compositionally biased region" description="Polar residues" evidence="1">
    <location>
        <begin position="95"/>
        <end position="105"/>
    </location>
</feature>
<feature type="non-terminal residue" evidence="3">
    <location>
        <position position="732"/>
    </location>
</feature>
<feature type="non-terminal residue" evidence="3">
    <location>
        <position position="1"/>
    </location>
</feature>
<feature type="compositionally biased region" description="Polar residues" evidence="1">
    <location>
        <begin position="1"/>
        <end position="10"/>
    </location>
</feature>
<evidence type="ECO:0000313" key="3">
    <source>
        <dbReference type="EMBL" id="KAF2768665.1"/>
    </source>
</evidence>
<proteinExistence type="predicted"/>
<evidence type="ECO:0000259" key="2">
    <source>
        <dbReference type="Pfam" id="PF24355"/>
    </source>
</evidence>
<feature type="compositionally biased region" description="Low complexity" evidence="1">
    <location>
        <begin position="525"/>
        <end position="541"/>
    </location>
</feature>
<feature type="region of interest" description="Disordered" evidence="1">
    <location>
        <begin position="95"/>
        <end position="231"/>
    </location>
</feature>
<feature type="compositionally biased region" description="Basic and acidic residues" evidence="1">
    <location>
        <begin position="490"/>
        <end position="509"/>
    </location>
</feature>
<feature type="compositionally biased region" description="Gly residues" evidence="1">
    <location>
        <begin position="722"/>
        <end position="732"/>
    </location>
</feature>
<gene>
    <name evidence="3" type="ORF">EJ03DRAFT_250080</name>
</gene>
<reference evidence="3" key="1">
    <citation type="journal article" date="2020" name="Stud. Mycol.">
        <title>101 Dothideomycetes genomes: a test case for predicting lifestyles and emergence of pathogens.</title>
        <authorList>
            <person name="Haridas S."/>
            <person name="Albert R."/>
            <person name="Binder M."/>
            <person name="Bloem J."/>
            <person name="Labutti K."/>
            <person name="Salamov A."/>
            <person name="Andreopoulos B."/>
            <person name="Baker S."/>
            <person name="Barry K."/>
            <person name="Bills G."/>
            <person name="Bluhm B."/>
            <person name="Cannon C."/>
            <person name="Castanera R."/>
            <person name="Culley D."/>
            <person name="Daum C."/>
            <person name="Ezra D."/>
            <person name="Gonzalez J."/>
            <person name="Henrissat B."/>
            <person name="Kuo A."/>
            <person name="Liang C."/>
            <person name="Lipzen A."/>
            <person name="Lutzoni F."/>
            <person name="Magnuson J."/>
            <person name="Mondo S."/>
            <person name="Nolan M."/>
            <person name="Ohm R."/>
            <person name="Pangilinan J."/>
            <person name="Park H.-J."/>
            <person name="Ramirez L."/>
            <person name="Alfaro M."/>
            <person name="Sun H."/>
            <person name="Tritt A."/>
            <person name="Yoshinaga Y."/>
            <person name="Zwiers L.-H."/>
            <person name="Turgeon B."/>
            <person name="Goodwin S."/>
            <person name="Spatafora J."/>
            <person name="Crous P."/>
            <person name="Grigoriev I."/>
        </authorList>
    </citation>
    <scope>NUCLEOTIDE SEQUENCE</scope>
    <source>
        <strain evidence="3">CBS 116005</strain>
    </source>
</reference>
<feature type="compositionally biased region" description="Basic and acidic residues" evidence="1">
    <location>
        <begin position="471"/>
        <end position="480"/>
    </location>
</feature>
<sequence length="732" mass="80528">QPNTSRSRATSRPPPILHQQGTPIKDAVNNAFDQSSTVQNQLDPELVRQVTEQVIRNLQTANIAPATPTVVAHPQAQSPHQGASQLHSSIMTAIQRSPTQNSTDSVPPRLTPPLPEKDLGKGGGKYESSPRLPPSDDDSIHSKDSMRSATSTQSTDTPRAVQPEEASLGGMRGSNTTASRIRVDSDAENNLTRRSGGASPCDQSQPRRRDSKDTDADIFAQEKPRSRVRPARVPSDVIEPTTLERIWQPFFENGMPTVRLGQFLRGLANHLIDDYEPKGSLVVTPAKMLRFFSETKLLDERYPWDILFGNRMPTVSLSKVYQKLFCQHHLVQGQPHEIPFIPGLTPNGFATFMTVLIEAHPDMEFERLSHAVMHMPVSNADSKTERFPKELSRRLLPKDANVQAEQRIIASLNHEPFLMSQLRGATAMPPPPPASAPPQSQAFIERERKPYYSTPVANTVDDEDPAPHVMPLERERKPYFAKEGSGKMYSEGERERERDRDRDRDRDTRPPTSYKHALGDGIPAPTRRSSKSSQSIPTQSSLNSGSAAEPISVAPSRSHRHSMGQGPPPAMTNGISGSYSKGPSRRGTPPPRNPYARSEPFDVGGVPPSEYASNLTSRNTPNTRERDHFGSNPDEEFLRRKPSRKSTTRSNDRLADSRGGGGYPIPPRPPPSTTQIYESVYAAAQAQPGGMPIGSYPRDRFGPDARRQTWYGASNPDAASGGTDGYGSVGTN</sequence>
<dbReference type="Proteomes" id="UP000799436">
    <property type="component" value="Unassembled WGS sequence"/>
</dbReference>
<organism evidence="3 4">
    <name type="scientific">Teratosphaeria nubilosa</name>
    <dbReference type="NCBI Taxonomy" id="161662"/>
    <lineage>
        <taxon>Eukaryota</taxon>
        <taxon>Fungi</taxon>
        <taxon>Dikarya</taxon>
        <taxon>Ascomycota</taxon>
        <taxon>Pezizomycotina</taxon>
        <taxon>Dothideomycetes</taxon>
        <taxon>Dothideomycetidae</taxon>
        <taxon>Mycosphaerellales</taxon>
        <taxon>Teratosphaeriaceae</taxon>
        <taxon>Teratosphaeria</taxon>
    </lineage>
</organism>
<feature type="domain" description="DUF7514" evidence="2">
    <location>
        <begin position="248"/>
        <end position="409"/>
    </location>
</feature>
<dbReference type="AlphaFoldDB" id="A0A6G1L741"/>
<feature type="region of interest" description="Disordered" evidence="1">
    <location>
        <begin position="687"/>
        <end position="732"/>
    </location>
</feature>
<accession>A0A6G1L741</accession>
<feature type="compositionally biased region" description="Basic and acidic residues" evidence="1">
    <location>
        <begin position="697"/>
        <end position="707"/>
    </location>
</feature>
<protein>
    <recommendedName>
        <fullName evidence="2">DUF7514 domain-containing protein</fullName>
    </recommendedName>
</protein>
<dbReference type="Pfam" id="PF24355">
    <property type="entry name" value="DUF7514"/>
    <property type="match status" value="1"/>
</dbReference>
<feature type="region of interest" description="Disordered" evidence="1">
    <location>
        <begin position="453"/>
        <end position="675"/>
    </location>
</feature>